<dbReference type="OrthoDB" id="6446140at2"/>
<dbReference type="RefSeq" id="WP_135707301.1">
    <property type="nucleotide sequence ID" value="NZ_CP038638.1"/>
</dbReference>
<dbReference type="GO" id="GO:0003677">
    <property type="term" value="F:DNA binding"/>
    <property type="evidence" value="ECO:0007669"/>
    <property type="project" value="InterPro"/>
</dbReference>
<dbReference type="Proteomes" id="UP000295294">
    <property type="component" value="Plasmid unnamed3"/>
</dbReference>
<evidence type="ECO:0008006" key="3">
    <source>
        <dbReference type="Google" id="ProtNLM"/>
    </source>
</evidence>
<reference evidence="1 2" key="1">
    <citation type="submission" date="2019-03" db="EMBL/GenBank/DDBJ databases">
        <title>Efficiently degradation of phenoxyalkanoic acid herbicides by Cupriavidus oxalaticus strain X32.</title>
        <authorList>
            <person name="Sheng X."/>
        </authorList>
    </citation>
    <scope>NUCLEOTIDE SEQUENCE [LARGE SCALE GENOMIC DNA]</scope>
    <source>
        <strain evidence="1 2">X32</strain>
        <plasmid evidence="1 2">unnamed3</plasmid>
    </source>
</reference>
<dbReference type="AlphaFoldDB" id="A0A4P7LJ07"/>
<gene>
    <name evidence="1" type="ORF">E0W60_34320</name>
</gene>
<dbReference type="KEGG" id="cox:E0W60_34320"/>
<geneLocation type="plasmid" evidence="1">
    <name>unnamed3</name>
</geneLocation>
<dbReference type="EMBL" id="CP038638">
    <property type="protein sequence ID" value="QBY56136.1"/>
    <property type="molecule type" value="Genomic_DNA"/>
</dbReference>
<dbReference type="InterPro" id="IPR010982">
    <property type="entry name" value="Lambda_DNA-bd_dom_sf"/>
</dbReference>
<dbReference type="InterPro" id="IPR001387">
    <property type="entry name" value="Cro/C1-type_HTH"/>
</dbReference>
<evidence type="ECO:0000313" key="1">
    <source>
        <dbReference type="EMBL" id="QBY56136.1"/>
    </source>
</evidence>
<name>A0A4P7LJ07_9BURK</name>
<evidence type="ECO:0000313" key="2">
    <source>
        <dbReference type="Proteomes" id="UP000295294"/>
    </source>
</evidence>
<accession>A0A4P7LJ07</accession>
<dbReference type="CDD" id="cd00093">
    <property type="entry name" value="HTH_XRE"/>
    <property type="match status" value="1"/>
</dbReference>
<dbReference type="Gene3D" id="1.10.260.40">
    <property type="entry name" value="lambda repressor-like DNA-binding domains"/>
    <property type="match status" value="1"/>
</dbReference>
<protein>
    <recommendedName>
        <fullName evidence="3">Helix-turn-helix domain-containing protein</fullName>
    </recommendedName>
</protein>
<keyword evidence="1" id="KW-0614">Plasmid</keyword>
<dbReference type="InterPro" id="IPR031856">
    <property type="entry name" value="YdaS_toxin-like"/>
</dbReference>
<sequence length="107" mass="11953">MDLHTYLIQSERTQQDFAAALGVSQSLICHWARRKALPSPAWCVSIERFTEGRVSRTDLRPDDWREIWPELTWPSAWQEWGSEQALPLAALHGDGRGGGPALCAAPA</sequence>
<organism evidence="1 2">
    <name type="scientific">Cupriavidus oxalaticus</name>
    <dbReference type="NCBI Taxonomy" id="96344"/>
    <lineage>
        <taxon>Bacteria</taxon>
        <taxon>Pseudomonadati</taxon>
        <taxon>Pseudomonadota</taxon>
        <taxon>Betaproteobacteria</taxon>
        <taxon>Burkholderiales</taxon>
        <taxon>Burkholderiaceae</taxon>
        <taxon>Cupriavidus</taxon>
    </lineage>
</organism>
<dbReference type="Pfam" id="PF15943">
    <property type="entry name" value="YdaS_toxin"/>
    <property type="match status" value="1"/>
</dbReference>
<dbReference type="SUPFAM" id="SSF47413">
    <property type="entry name" value="lambda repressor-like DNA-binding domains"/>
    <property type="match status" value="1"/>
</dbReference>
<proteinExistence type="predicted"/>